<evidence type="ECO:0000313" key="3">
    <source>
        <dbReference type="Proteomes" id="UP000054783"/>
    </source>
</evidence>
<protein>
    <submittedName>
        <fullName evidence="2">Receptor expression-enhancing protein 6</fullName>
    </submittedName>
</protein>
<feature type="transmembrane region" description="Helical" evidence="1">
    <location>
        <begin position="41"/>
        <end position="70"/>
    </location>
</feature>
<feature type="transmembrane region" description="Helical" evidence="1">
    <location>
        <begin position="91"/>
        <end position="108"/>
    </location>
</feature>
<accession>A0A0V0ZCG9</accession>
<keyword evidence="1" id="KW-1133">Transmembrane helix</keyword>
<sequence length="118" mass="13824">MTPSLRQLFDDVWEILYDETKPIGRLFAKIEQHSEEKREHAFGIICIYICGFLMFSPIAELLCHLICIVYPAMRSAKFIYTSPKNDKLKSLLTYWILFAFSTLIDTNYSNCSLYSESY</sequence>
<dbReference type="Proteomes" id="UP000054783">
    <property type="component" value="Unassembled WGS sequence"/>
</dbReference>
<name>A0A0V0ZCG9_9BILA</name>
<proteinExistence type="predicted"/>
<keyword evidence="2" id="KW-0675">Receptor</keyword>
<evidence type="ECO:0000313" key="2">
    <source>
        <dbReference type="EMBL" id="KRY10263.1"/>
    </source>
</evidence>
<dbReference type="AlphaFoldDB" id="A0A0V0ZCG9"/>
<evidence type="ECO:0000256" key="1">
    <source>
        <dbReference type="SAM" id="Phobius"/>
    </source>
</evidence>
<keyword evidence="1" id="KW-0472">Membrane</keyword>
<organism evidence="2 3">
    <name type="scientific">Trichinella patagoniensis</name>
    <dbReference type="NCBI Taxonomy" id="990121"/>
    <lineage>
        <taxon>Eukaryota</taxon>
        <taxon>Metazoa</taxon>
        <taxon>Ecdysozoa</taxon>
        <taxon>Nematoda</taxon>
        <taxon>Enoplea</taxon>
        <taxon>Dorylaimia</taxon>
        <taxon>Trichinellida</taxon>
        <taxon>Trichinellidae</taxon>
        <taxon>Trichinella</taxon>
    </lineage>
</organism>
<comment type="caution">
    <text evidence="2">The sequence shown here is derived from an EMBL/GenBank/DDBJ whole genome shotgun (WGS) entry which is preliminary data.</text>
</comment>
<keyword evidence="1" id="KW-0812">Transmembrane</keyword>
<reference evidence="2 3" key="1">
    <citation type="submission" date="2015-01" db="EMBL/GenBank/DDBJ databases">
        <title>Evolution of Trichinella species and genotypes.</title>
        <authorList>
            <person name="Korhonen P.K."/>
            <person name="Edoardo P."/>
            <person name="Giuseppe L.R."/>
            <person name="Gasser R.B."/>
        </authorList>
    </citation>
    <scope>NUCLEOTIDE SEQUENCE [LARGE SCALE GENOMIC DNA]</scope>
    <source>
        <strain evidence="2">ISS2496</strain>
    </source>
</reference>
<keyword evidence="3" id="KW-1185">Reference proteome</keyword>
<dbReference type="EMBL" id="JYDQ01000237">
    <property type="protein sequence ID" value="KRY10263.1"/>
    <property type="molecule type" value="Genomic_DNA"/>
</dbReference>
<gene>
    <name evidence="2" type="primary">REEP6</name>
    <name evidence="2" type="ORF">T12_6480</name>
</gene>